<feature type="transmembrane region" description="Helical" evidence="2">
    <location>
        <begin position="1127"/>
        <end position="1148"/>
    </location>
</feature>
<reference evidence="3 4" key="1">
    <citation type="journal article" date="2016" name="Nat. Commun.">
        <title>Ectomycorrhizal ecology is imprinted in the genome of the dominant symbiotic fungus Cenococcum geophilum.</title>
        <authorList>
            <consortium name="DOE Joint Genome Institute"/>
            <person name="Peter M."/>
            <person name="Kohler A."/>
            <person name="Ohm R.A."/>
            <person name="Kuo A."/>
            <person name="Krutzmann J."/>
            <person name="Morin E."/>
            <person name="Arend M."/>
            <person name="Barry K.W."/>
            <person name="Binder M."/>
            <person name="Choi C."/>
            <person name="Clum A."/>
            <person name="Copeland A."/>
            <person name="Grisel N."/>
            <person name="Haridas S."/>
            <person name="Kipfer T."/>
            <person name="LaButti K."/>
            <person name="Lindquist E."/>
            <person name="Lipzen A."/>
            <person name="Maire R."/>
            <person name="Meier B."/>
            <person name="Mihaltcheva S."/>
            <person name="Molinier V."/>
            <person name="Murat C."/>
            <person name="Poggeler S."/>
            <person name="Quandt C.A."/>
            <person name="Sperisen C."/>
            <person name="Tritt A."/>
            <person name="Tisserant E."/>
            <person name="Crous P.W."/>
            <person name="Henrissat B."/>
            <person name="Nehls U."/>
            <person name="Egli S."/>
            <person name="Spatafora J.W."/>
            <person name="Grigoriev I.V."/>
            <person name="Martin F.M."/>
        </authorList>
    </citation>
    <scope>NUCLEOTIDE SEQUENCE [LARGE SCALE GENOMIC DNA]</scope>
    <source>
        <strain evidence="3 4">CBS 459.81</strain>
    </source>
</reference>
<dbReference type="InterPro" id="IPR022398">
    <property type="entry name" value="Peptidase_S8_His-AS"/>
</dbReference>
<dbReference type="GO" id="GO:0006508">
    <property type="term" value="P:proteolysis"/>
    <property type="evidence" value="ECO:0007669"/>
    <property type="project" value="InterPro"/>
</dbReference>
<dbReference type="Proteomes" id="UP000250266">
    <property type="component" value="Unassembled WGS sequence"/>
</dbReference>
<evidence type="ECO:0008006" key="5">
    <source>
        <dbReference type="Google" id="ProtNLM"/>
    </source>
</evidence>
<evidence type="ECO:0000313" key="3">
    <source>
        <dbReference type="EMBL" id="OCK75509.1"/>
    </source>
</evidence>
<keyword evidence="2" id="KW-0472">Membrane</keyword>
<feature type="compositionally biased region" description="Polar residues" evidence="1">
    <location>
        <begin position="506"/>
        <end position="528"/>
    </location>
</feature>
<feature type="compositionally biased region" description="Pro residues" evidence="1">
    <location>
        <begin position="1285"/>
        <end position="1309"/>
    </location>
</feature>
<feature type="compositionally biased region" description="Polar residues" evidence="1">
    <location>
        <begin position="475"/>
        <end position="487"/>
    </location>
</feature>
<keyword evidence="2" id="KW-1133">Transmembrane helix</keyword>
<dbReference type="PROSITE" id="PS00137">
    <property type="entry name" value="SUBTILASE_HIS"/>
    <property type="match status" value="1"/>
</dbReference>
<gene>
    <name evidence="3" type="ORF">K432DRAFT_446660</name>
</gene>
<dbReference type="Gene3D" id="3.40.50.200">
    <property type="entry name" value="Peptidase S8/S53 domain"/>
    <property type="match status" value="1"/>
</dbReference>
<feature type="compositionally biased region" description="Polar residues" evidence="1">
    <location>
        <begin position="96"/>
        <end position="115"/>
    </location>
</feature>
<feature type="region of interest" description="Disordered" evidence="1">
    <location>
        <begin position="654"/>
        <end position="685"/>
    </location>
</feature>
<feature type="region of interest" description="Disordered" evidence="1">
    <location>
        <begin position="1276"/>
        <end position="1310"/>
    </location>
</feature>
<dbReference type="GO" id="GO:0004252">
    <property type="term" value="F:serine-type endopeptidase activity"/>
    <property type="evidence" value="ECO:0007669"/>
    <property type="project" value="InterPro"/>
</dbReference>
<feature type="region of interest" description="Disordered" evidence="1">
    <location>
        <begin position="96"/>
        <end position="141"/>
    </location>
</feature>
<feature type="transmembrane region" description="Helical" evidence="2">
    <location>
        <begin position="1169"/>
        <end position="1198"/>
    </location>
</feature>
<accession>A0A8E2JAJ7</accession>
<feature type="region of interest" description="Disordered" evidence="1">
    <location>
        <begin position="467"/>
        <end position="487"/>
    </location>
</feature>
<evidence type="ECO:0000256" key="2">
    <source>
        <dbReference type="SAM" id="Phobius"/>
    </source>
</evidence>
<dbReference type="EMBL" id="KV745308">
    <property type="protein sequence ID" value="OCK75509.1"/>
    <property type="molecule type" value="Genomic_DNA"/>
</dbReference>
<feature type="region of interest" description="Disordered" evidence="1">
    <location>
        <begin position="506"/>
        <end position="566"/>
    </location>
</feature>
<protein>
    <recommendedName>
        <fullName evidence="5">Peptidase S8/S53 domain-containing protein</fullName>
    </recommendedName>
</protein>
<dbReference type="SUPFAM" id="SSF52743">
    <property type="entry name" value="Subtilisin-like"/>
    <property type="match status" value="1"/>
</dbReference>
<sequence>MPMNRFWPLEPVFIGTCLLLFLYRLFVFDANQSTPKPSNGLQPFPTLTLSNWQGIDWKRDGAATGADGIISSMWIGPTSSNSVLFSSGTSVNSALRSSKTDSPISSAANETLTNQSSLGSDAATSTSATAPPTTLLQTTPAPTGADIVIGSNTYPFQTITRTITQASGPPIVIGPLNIVIGTTTVILPTAGSAAQAVTIPGGGALTVNPTPLYTSFTELAKEANIIINDQTYIVLPYAMDIPLIDPSGNEIKTIGLSPTGISIGKDEFPLQLPISQETTIPSSGGDRSISAMPGKTQKPNSNCYGLFGAIKCLISTAGAITKTIEDISTETEPFIKGATDLAYDSVLNKMSTLESDVNDFAFIMNGLPTEFPNDFSHDLESLRDKFTGTPDLANILKGSHLQSRALSNSIGGLRNLINDLKPGSGILSSVPQDKLKNLIKDALNSNIARPKSAISLDNNLLKELSKLKPKDDNSDNSNSPTTESAASIGISQAKTSIHAITPTSVLTSPSEAFSQGDPTSTPSNSVAESTKKESATSMSSTQSTGTTTSSTTSSSSTSSSQSASATPEFYTILTKQGTSYDEFLNFTLHLDNNAGYKSHPSPYSELAFQYYHTRMTSTKAKELRDSNAYPFIRLVLHDQPNGLTDGNRQLHAALSQGKQPSRKPRAAGPATDRPYSDNPDLTERKSDDVNFPLSYLYMVSQQSPAVPNEPAEAKLLGERYIFDPSLGKGTTIYILDSGYFERHQRKEFGRGERDSDVQSYVVPNDFSLASVPINMRAPEDMTDYGGDRELLGQKLGHGTCVGSVAAGVTGGVASKADLFFVKIHNAAYTGSEYVMQDIRAAALLDAFNVVMADIIRKGRQGKSVINMSIGVSPDDTDFNEISAVFEAMLPFAETLDIAIVTSAGNDGNPKFIDNLKTLGSTTPQKWGSSTNALITVGGINLDGTLAIDTTPQSGSLGDLTLYAPYNVLCATAVDNPFFGYFPSGGTSFAAGVVQSGLAAYFMSLDAVTAQQPGGRFTSMGIKQYLKHHARALHQPGQRFQGNDAMTLQYPSVIVPEPILALYNRAPEGICANKAQRRSPRQPAFFIPKVQRDIPQTSIPTPSAASTELAALSLQSAIASLNVTDIPIMTKGTIIASAFDFGACIFILAERKSNVKCVNGIPLHWHYATVFGAFAVHTNIVILLFFALFVISFAALVYWNSNFNSDGLYYGFYVSWVDDCTEEQVHPFAESQDLCENRFKAAYVNCGNDGAGGYHTEGCVRYGFQLWCDGSSSSAAQTPSSTLTPTPTPTPTPAPSPSPPDSSTAPPQPTEGPMQCYGMRDCNAVVDKDFMELSAGNLCSSSGLMGQKLTPNNPSTKYTSLLNGMEYVFFAEWESGCITEQEHNFGNTQDQCAEAFKAPYYNCVSNGGNGGYYTIGCVRYGFQPTCAPPSEPYEGPLTCNIEWKCHADVHGDVLGSAARKYCSLVHDIPGDVDKGIMNAQSIDRHFTEITEKIDYNLYANWTAGCTEETSHDIAPDVDTCVNRFTSPYWNCKLLTAQERDYQVK</sequence>
<feature type="compositionally biased region" description="Low complexity" evidence="1">
    <location>
        <begin position="535"/>
        <end position="566"/>
    </location>
</feature>
<keyword evidence="4" id="KW-1185">Reference proteome</keyword>
<evidence type="ECO:0000256" key="1">
    <source>
        <dbReference type="SAM" id="MobiDB-lite"/>
    </source>
</evidence>
<dbReference type="InterPro" id="IPR036852">
    <property type="entry name" value="Peptidase_S8/S53_dom_sf"/>
</dbReference>
<organism evidence="3 4">
    <name type="scientific">Lepidopterella palustris CBS 459.81</name>
    <dbReference type="NCBI Taxonomy" id="1314670"/>
    <lineage>
        <taxon>Eukaryota</taxon>
        <taxon>Fungi</taxon>
        <taxon>Dikarya</taxon>
        <taxon>Ascomycota</taxon>
        <taxon>Pezizomycotina</taxon>
        <taxon>Dothideomycetes</taxon>
        <taxon>Pleosporomycetidae</taxon>
        <taxon>Mytilinidiales</taxon>
        <taxon>Argynnaceae</taxon>
        <taxon>Lepidopterella</taxon>
    </lineage>
</organism>
<name>A0A8E2JAJ7_9PEZI</name>
<dbReference type="OrthoDB" id="3946663at2759"/>
<evidence type="ECO:0000313" key="4">
    <source>
        <dbReference type="Proteomes" id="UP000250266"/>
    </source>
</evidence>
<proteinExistence type="predicted"/>
<keyword evidence="2" id="KW-0812">Transmembrane</keyword>
<feature type="compositionally biased region" description="Low complexity" evidence="1">
    <location>
        <begin position="116"/>
        <end position="141"/>
    </location>
</feature>